<name>A0ABD1F1H5_HYPHA</name>
<protein>
    <submittedName>
        <fullName evidence="1">Uncharacterized protein</fullName>
    </submittedName>
</protein>
<proteinExistence type="predicted"/>
<dbReference type="Proteomes" id="UP001566132">
    <property type="component" value="Unassembled WGS sequence"/>
</dbReference>
<accession>A0ABD1F1H5</accession>
<dbReference type="AlphaFoldDB" id="A0ABD1F1H5"/>
<dbReference type="EMBL" id="JBDJPC010000004">
    <property type="protein sequence ID" value="KAL1506210.1"/>
    <property type="molecule type" value="Genomic_DNA"/>
</dbReference>
<evidence type="ECO:0000313" key="2">
    <source>
        <dbReference type="Proteomes" id="UP001566132"/>
    </source>
</evidence>
<gene>
    <name evidence="1" type="ORF">ABEB36_005611</name>
</gene>
<feature type="non-terminal residue" evidence="1">
    <location>
        <position position="1"/>
    </location>
</feature>
<sequence length="70" mass="7958">QDSEIVNHTVRSKLHGNNLHKSQRIWYTCIVNSGFADIGRSDNIHALDFSQLPISVKSNIDIPRMRTAIQ</sequence>
<organism evidence="1 2">
    <name type="scientific">Hypothenemus hampei</name>
    <name type="common">Coffee berry borer</name>
    <dbReference type="NCBI Taxonomy" id="57062"/>
    <lineage>
        <taxon>Eukaryota</taxon>
        <taxon>Metazoa</taxon>
        <taxon>Ecdysozoa</taxon>
        <taxon>Arthropoda</taxon>
        <taxon>Hexapoda</taxon>
        <taxon>Insecta</taxon>
        <taxon>Pterygota</taxon>
        <taxon>Neoptera</taxon>
        <taxon>Endopterygota</taxon>
        <taxon>Coleoptera</taxon>
        <taxon>Polyphaga</taxon>
        <taxon>Cucujiformia</taxon>
        <taxon>Curculionidae</taxon>
        <taxon>Scolytinae</taxon>
        <taxon>Hypothenemus</taxon>
    </lineage>
</organism>
<comment type="caution">
    <text evidence="1">The sequence shown here is derived from an EMBL/GenBank/DDBJ whole genome shotgun (WGS) entry which is preliminary data.</text>
</comment>
<keyword evidence="2" id="KW-1185">Reference proteome</keyword>
<reference evidence="1 2" key="1">
    <citation type="submission" date="2024-05" db="EMBL/GenBank/DDBJ databases">
        <title>Genetic variation in Jamaican populations of the coffee berry borer (Hypothenemus hampei).</title>
        <authorList>
            <person name="Errbii M."/>
            <person name="Myrie A."/>
        </authorList>
    </citation>
    <scope>NUCLEOTIDE SEQUENCE [LARGE SCALE GENOMIC DNA]</scope>
    <source>
        <strain evidence="1">JA-Hopewell-2020-01-JO</strain>
        <tissue evidence="1">Whole body</tissue>
    </source>
</reference>
<evidence type="ECO:0000313" key="1">
    <source>
        <dbReference type="EMBL" id="KAL1506210.1"/>
    </source>
</evidence>